<dbReference type="RefSeq" id="XP_020434743.1">
    <property type="nucleotide sequence ID" value="XM_020575223.1"/>
</dbReference>
<proteinExistence type="inferred from homology"/>
<dbReference type="SUPFAM" id="SSF48576">
    <property type="entry name" value="Terpenoid synthases"/>
    <property type="match status" value="1"/>
</dbReference>
<dbReference type="Gene3D" id="1.10.600.10">
    <property type="entry name" value="Farnesyl Diphosphate Synthase"/>
    <property type="match status" value="1"/>
</dbReference>
<gene>
    <name evidence="2" type="ORF">PPL_04318</name>
</gene>
<comment type="similarity">
    <text evidence="1">Belongs to the terpene synthase family.</text>
</comment>
<evidence type="ECO:0000313" key="2">
    <source>
        <dbReference type="EMBL" id="EFA82626.1"/>
    </source>
</evidence>
<dbReference type="PANTHER" id="PTHR35201:SF4">
    <property type="entry name" value="BETA-PINACENE SYNTHASE-RELATED"/>
    <property type="match status" value="1"/>
</dbReference>
<dbReference type="OMA" id="WALESTR"/>
<keyword evidence="3" id="KW-1185">Reference proteome</keyword>
<dbReference type="InterPro" id="IPR034686">
    <property type="entry name" value="Terpene_cyclase-like_2"/>
</dbReference>
<evidence type="ECO:0000256" key="1">
    <source>
        <dbReference type="ARBA" id="ARBA00006333"/>
    </source>
</evidence>
<dbReference type="GO" id="GO:0046246">
    <property type="term" value="P:terpene biosynthetic process"/>
    <property type="evidence" value="ECO:0007669"/>
    <property type="project" value="UniProtKB-ARBA"/>
</dbReference>
<dbReference type="InParanoid" id="D3B783"/>
<sequence>MIEKIDKFCFDKENREKYLDVIDNVSSFARHMWPTLDPSQLSLGAQYMFVAIIFDDFIETCERKIEDNPTPLENLAMDLNQSLTNVAGTQHSMNLLKTAILDFIDNVIPFENMKSLEGDINMDLYYLLRGDNVGIRSHFRFSLIFVVKRLNSEIMSDPLWKYLVDNIGNICAIFNDITSYEKELRENDVRMNSFHFIKTQHNMCFEECMEYCEKEIDYCYDQYFMHEKLIIQKIVPTLKDKEEVEEFYKVIEQLHNITSSVIAWALESTRFKSKNSMFVELQLSD</sequence>
<protein>
    <recommendedName>
        <fullName evidence="4">Terpene synthase</fullName>
    </recommendedName>
</protein>
<organism evidence="2 3">
    <name type="scientific">Heterostelium pallidum (strain ATCC 26659 / Pp 5 / PN500)</name>
    <name type="common">Cellular slime mold</name>
    <name type="synonym">Polysphondylium pallidum</name>
    <dbReference type="NCBI Taxonomy" id="670386"/>
    <lineage>
        <taxon>Eukaryota</taxon>
        <taxon>Amoebozoa</taxon>
        <taxon>Evosea</taxon>
        <taxon>Eumycetozoa</taxon>
        <taxon>Dictyostelia</taxon>
        <taxon>Acytosteliales</taxon>
        <taxon>Acytosteliaceae</taxon>
        <taxon>Heterostelium</taxon>
    </lineage>
</organism>
<dbReference type="GO" id="GO:0010333">
    <property type="term" value="F:terpene synthase activity"/>
    <property type="evidence" value="ECO:0007669"/>
    <property type="project" value="InterPro"/>
</dbReference>
<dbReference type="InterPro" id="IPR008949">
    <property type="entry name" value="Isoprenoid_synthase_dom_sf"/>
</dbReference>
<dbReference type="Proteomes" id="UP000001396">
    <property type="component" value="Unassembled WGS sequence"/>
</dbReference>
<dbReference type="Pfam" id="PF19086">
    <property type="entry name" value="Terpene_syn_C_2"/>
    <property type="match status" value="1"/>
</dbReference>
<dbReference type="GeneID" id="31359805"/>
<name>D3B783_HETP5</name>
<accession>D3B783</accession>
<comment type="caution">
    <text evidence="2">The sequence shown here is derived from an EMBL/GenBank/DDBJ whole genome shotgun (WGS) entry which is preliminary data.</text>
</comment>
<reference evidence="2 3" key="1">
    <citation type="journal article" date="2011" name="Genome Res.">
        <title>Phylogeny-wide analysis of social amoeba genomes highlights ancient origins for complex intercellular communication.</title>
        <authorList>
            <person name="Heidel A.J."/>
            <person name="Lawal H.M."/>
            <person name="Felder M."/>
            <person name="Schilde C."/>
            <person name="Helps N.R."/>
            <person name="Tunggal B."/>
            <person name="Rivero F."/>
            <person name="John U."/>
            <person name="Schleicher M."/>
            <person name="Eichinger L."/>
            <person name="Platzer M."/>
            <person name="Noegel A.A."/>
            <person name="Schaap P."/>
            <person name="Gloeckner G."/>
        </authorList>
    </citation>
    <scope>NUCLEOTIDE SEQUENCE [LARGE SCALE GENOMIC DNA]</scope>
    <source>
        <strain evidence="3">ATCC 26659 / Pp 5 / PN500</strain>
    </source>
</reference>
<dbReference type="EMBL" id="ADBJ01000018">
    <property type="protein sequence ID" value="EFA82626.1"/>
    <property type="molecule type" value="Genomic_DNA"/>
</dbReference>
<dbReference type="PANTHER" id="PTHR35201">
    <property type="entry name" value="TERPENE SYNTHASE"/>
    <property type="match status" value="1"/>
</dbReference>
<evidence type="ECO:0000313" key="3">
    <source>
        <dbReference type="Proteomes" id="UP000001396"/>
    </source>
</evidence>
<evidence type="ECO:0008006" key="4">
    <source>
        <dbReference type="Google" id="ProtNLM"/>
    </source>
</evidence>
<dbReference type="AlphaFoldDB" id="D3B783"/>